<evidence type="ECO:0000313" key="1">
    <source>
        <dbReference type="EMBL" id="BDG08663.1"/>
    </source>
</evidence>
<proteinExistence type="predicted"/>
<protein>
    <submittedName>
        <fullName evidence="1">Uncharacterized protein</fullName>
    </submittedName>
</protein>
<organism evidence="1 2">
    <name type="scientific">Anaeromyxobacter paludicola</name>
    <dbReference type="NCBI Taxonomy" id="2918171"/>
    <lineage>
        <taxon>Bacteria</taxon>
        <taxon>Pseudomonadati</taxon>
        <taxon>Myxococcota</taxon>
        <taxon>Myxococcia</taxon>
        <taxon>Myxococcales</taxon>
        <taxon>Cystobacterineae</taxon>
        <taxon>Anaeromyxobacteraceae</taxon>
        <taxon>Anaeromyxobacter</taxon>
    </lineage>
</organism>
<evidence type="ECO:0000313" key="2">
    <source>
        <dbReference type="Proteomes" id="UP001162734"/>
    </source>
</evidence>
<accession>A0ABN6N655</accession>
<reference evidence="2" key="1">
    <citation type="journal article" date="2022" name="Int. J. Syst. Evol. Microbiol.">
        <title>Anaeromyxobacter oryzae sp. nov., Anaeromyxobacter diazotrophicus sp. nov. and Anaeromyxobacter paludicola sp. nov., isolated from paddy soils.</title>
        <authorList>
            <person name="Itoh H."/>
            <person name="Xu Z."/>
            <person name="Mise K."/>
            <person name="Masuda Y."/>
            <person name="Ushijima N."/>
            <person name="Hayakawa C."/>
            <person name="Shiratori Y."/>
            <person name="Senoo K."/>
        </authorList>
    </citation>
    <scope>NUCLEOTIDE SEQUENCE [LARGE SCALE GENOMIC DNA]</scope>
    <source>
        <strain evidence="2">Red630</strain>
    </source>
</reference>
<gene>
    <name evidence="1" type="ORF">AMPC_17760</name>
</gene>
<keyword evidence="2" id="KW-1185">Reference proteome</keyword>
<sequence>MQCYPVGNALYMATSGVGVQQMVGHSHYEGSQCISGWYSTSNNIVWLSGKQVVDPLFPYATPLSIVQK</sequence>
<name>A0ABN6N655_9BACT</name>
<dbReference type="EMBL" id="AP025592">
    <property type="protein sequence ID" value="BDG08663.1"/>
    <property type="molecule type" value="Genomic_DNA"/>
</dbReference>
<dbReference type="Proteomes" id="UP001162734">
    <property type="component" value="Chromosome"/>
</dbReference>